<feature type="binding site" evidence="5">
    <location>
        <position position="89"/>
    </location>
    <ligand>
        <name>substrate</name>
    </ligand>
</feature>
<sequence>AKDEELEQAVEAALEAGYRHIDTAHVYENEKVIGKVLNRWFSSGKLNRQDIFLVTKLPPGGNRAESVQKYIKRSLEFLQVDYVDLYLVHVPFGFKDIEGDLHPVTPEGFINMDTSTDHVTLWKAMEAQVDAGLTKAIGISNFNKSQIQRILQNARIPPCNLQIELHAYLQQKDLVEFCKKNKIVVTAYSPLGSPGLAKFMAQFGKKIDLPDVLNNPVVQAIAAKHNKNGAQIVLRHAVQKKIVVIPKSTNPQRLRQNIDIFDFELDDEDMNQLNGLDQGIRILDFSAFKGIKDHPEYPFKE</sequence>
<dbReference type="STRING" id="1661398.A0A482VSE5"/>
<evidence type="ECO:0000256" key="1">
    <source>
        <dbReference type="ARBA" id="ARBA00007905"/>
    </source>
</evidence>
<feature type="site" description="Lowers pKa of active site Tyr" evidence="6">
    <location>
        <position position="56"/>
    </location>
</feature>
<dbReference type="InterPro" id="IPR018170">
    <property type="entry name" value="Aldo/ket_reductase_CS"/>
</dbReference>
<dbReference type="PANTHER" id="PTHR11732">
    <property type="entry name" value="ALDO/KETO REDUCTASE"/>
    <property type="match status" value="1"/>
</dbReference>
<comment type="similarity">
    <text evidence="1">Belongs to the aldo/keto reductase family.</text>
</comment>
<dbReference type="GO" id="GO:0016491">
    <property type="term" value="F:oxidoreductase activity"/>
    <property type="evidence" value="ECO:0007669"/>
    <property type="project" value="UniProtKB-KW"/>
</dbReference>
<dbReference type="OrthoDB" id="416253at2759"/>
<dbReference type="PROSITE" id="PS00798">
    <property type="entry name" value="ALDOKETO_REDUCTASE_1"/>
    <property type="match status" value="1"/>
</dbReference>
<evidence type="ECO:0000256" key="6">
    <source>
        <dbReference type="PIRSR" id="PIRSR000097-3"/>
    </source>
</evidence>
<name>A0A482VSE5_ASBVE</name>
<keyword evidence="2" id="KW-0521">NADP</keyword>
<dbReference type="InterPro" id="IPR020471">
    <property type="entry name" value="AKR"/>
</dbReference>
<evidence type="ECO:0000256" key="5">
    <source>
        <dbReference type="PIRSR" id="PIRSR000097-2"/>
    </source>
</evidence>
<gene>
    <name evidence="8" type="ORF">BDFB_008685</name>
</gene>
<dbReference type="Gene3D" id="3.20.20.100">
    <property type="entry name" value="NADP-dependent oxidoreductase domain"/>
    <property type="match status" value="1"/>
</dbReference>
<dbReference type="EMBL" id="QDEB01067235">
    <property type="protein sequence ID" value="RZC35861.1"/>
    <property type="molecule type" value="Genomic_DNA"/>
</dbReference>
<reference evidence="8 9" key="1">
    <citation type="submission" date="2017-03" db="EMBL/GenBank/DDBJ databases">
        <title>Genome of the blue death feigning beetle - Asbolus verrucosus.</title>
        <authorList>
            <person name="Rider S.D."/>
        </authorList>
    </citation>
    <scope>NUCLEOTIDE SEQUENCE [LARGE SCALE GENOMIC DNA]</scope>
    <source>
        <strain evidence="8">Butters</strain>
        <tissue evidence="8">Head and leg muscle</tissue>
    </source>
</reference>
<dbReference type="PROSITE" id="PS00063">
    <property type="entry name" value="ALDOKETO_REDUCTASE_3"/>
    <property type="match status" value="1"/>
</dbReference>
<proteinExistence type="inferred from homology"/>
<evidence type="ECO:0000256" key="2">
    <source>
        <dbReference type="ARBA" id="ARBA00022857"/>
    </source>
</evidence>
<dbReference type="PIRSF" id="PIRSF000097">
    <property type="entry name" value="AKR"/>
    <property type="match status" value="1"/>
</dbReference>
<feature type="active site" description="Proton donor" evidence="4">
    <location>
        <position position="27"/>
    </location>
</feature>
<keyword evidence="9" id="KW-1185">Reference proteome</keyword>
<dbReference type="FunFam" id="3.20.20.100:FF:000006">
    <property type="entry name" value="Aldo-keto reductase family 1 member A1"/>
    <property type="match status" value="1"/>
</dbReference>
<dbReference type="InterPro" id="IPR036812">
    <property type="entry name" value="NAD(P)_OxRdtase_dom_sf"/>
</dbReference>
<protein>
    <submittedName>
        <fullName evidence="8">1,5-anhydro-D-fructose reductase</fullName>
    </submittedName>
</protein>
<evidence type="ECO:0000259" key="7">
    <source>
        <dbReference type="Pfam" id="PF00248"/>
    </source>
</evidence>
<dbReference type="AlphaFoldDB" id="A0A482VSE5"/>
<feature type="domain" description="NADP-dependent oxidoreductase" evidence="7">
    <location>
        <begin position="3"/>
        <end position="276"/>
    </location>
</feature>
<accession>A0A482VSE5</accession>
<evidence type="ECO:0000313" key="9">
    <source>
        <dbReference type="Proteomes" id="UP000292052"/>
    </source>
</evidence>
<keyword evidence="3" id="KW-0560">Oxidoreductase</keyword>
<evidence type="ECO:0000256" key="4">
    <source>
        <dbReference type="PIRSR" id="PIRSR000097-1"/>
    </source>
</evidence>
<dbReference type="PROSITE" id="PS00062">
    <property type="entry name" value="ALDOKETO_REDUCTASE_2"/>
    <property type="match status" value="1"/>
</dbReference>
<dbReference type="Pfam" id="PF00248">
    <property type="entry name" value="Aldo_ket_red"/>
    <property type="match status" value="1"/>
</dbReference>
<dbReference type="SUPFAM" id="SSF51430">
    <property type="entry name" value="NAD(P)-linked oxidoreductase"/>
    <property type="match status" value="1"/>
</dbReference>
<organism evidence="8 9">
    <name type="scientific">Asbolus verrucosus</name>
    <name type="common">Desert ironclad beetle</name>
    <dbReference type="NCBI Taxonomy" id="1661398"/>
    <lineage>
        <taxon>Eukaryota</taxon>
        <taxon>Metazoa</taxon>
        <taxon>Ecdysozoa</taxon>
        <taxon>Arthropoda</taxon>
        <taxon>Hexapoda</taxon>
        <taxon>Insecta</taxon>
        <taxon>Pterygota</taxon>
        <taxon>Neoptera</taxon>
        <taxon>Endopterygota</taxon>
        <taxon>Coleoptera</taxon>
        <taxon>Polyphaga</taxon>
        <taxon>Cucujiformia</taxon>
        <taxon>Tenebrionidae</taxon>
        <taxon>Pimeliinae</taxon>
        <taxon>Asbolus</taxon>
    </lineage>
</organism>
<comment type="caution">
    <text evidence="8">The sequence shown here is derived from an EMBL/GenBank/DDBJ whole genome shotgun (WGS) entry which is preliminary data.</text>
</comment>
<dbReference type="InterPro" id="IPR023210">
    <property type="entry name" value="NADP_OxRdtase_dom"/>
</dbReference>
<evidence type="ECO:0000256" key="3">
    <source>
        <dbReference type="ARBA" id="ARBA00023002"/>
    </source>
</evidence>
<evidence type="ECO:0000313" key="8">
    <source>
        <dbReference type="EMBL" id="RZC35861.1"/>
    </source>
</evidence>
<dbReference type="Proteomes" id="UP000292052">
    <property type="component" value="Unassembled WGS sequence"/>
</dbReference>
<feature type="non-terminal residue" evidence="8">
    <location>
        <position position="1"/>
    </location>
</feature>
<dbReference type="PRINTS" id="PR00069">
    <property type="entry name" value="ALDKETRDTASE"/>
</dbReference>